<dbReference type="Gene3D" id="3.20.20.10">
    <property type="entry name" value="Alanine racemase"/>
    <property type="match status" value="1"/>
</dbReference>
<gene>
    <name evidence="8" type="primary">alr</name>
    <name evidence="8" type="ORF">BEH84_06228</name>
</gene>
<dbReference type="Proteomes" id="UP000095003">
    <property type="component" value="Unassembled WGS sequence"/>
</dbReference>
<dbReference type="GO" id="GO:0008784">
    <property type="term" value="F:alanine racemase activity"/>
    <property type="evidence" value="ECO:0007669"/>
    <property type="project" value="UniProtKB-UniRule"/>
</dbReference>
<dbReference type="PRINTS" id="PR00992">
    <property type="entry name" value="ALARACEMASE"/>
</dbReference>
<dbReference type="InterPro" id="IPR011079">
    <property type="entry name" value="Ala_racemase_C"/>
</dbReference>
<organism evidence="8 9">
    <name type="scientific">Eisenbergiella tayi</name>
    <dbReference type="NCBI Taxonomy" id="1432052"/>
    <lineage>
        <taxon>Bacteria</taxon>
        <taxon>Bacillati</taxon>
        <taxon>Bacillota</taxon>
        <taxon>Clostridia</taxon>
        <taxon>Lachnospirales</taxon>
        <taxon>Lachnospiraceae</taxon>
        <taxon>Eisenbergiella</taxon>
    </lineage>
</organism>
<keyword evidence="2 4" id="KW-0663">Pyridoxal phosphate</keyword>
<accession>A0A1E3A1P4</accession>
<dbReference type="EMBL" id="MCGI01000009">
    <property type="protein sequence ID" value="ODM02673.1"/>
    <property type="molecule type" value="Genomic_DNA"/>
</dbReference>
<dbReference type="NCBIfam" id="TIGR00492">
    <property type="entry name" value="alr"/>
    <property type="match status" value="1"/>
</dbReference>
<evidence type="ECO:0000256" key="5">
    <source>
        <dbReference type="PIRSR" id="PIRSR600821-50"/>
    </source>
</evidence>
<dbReference type="GO" id="GO:0030170">
    <property type="term" value="F:pyridoxal phosphate binding"/>
    <property type="evidence" value="ECO:0007669"/>
    <property type="project" value="UniProtKB-UniRule"/>
</dbReference>
<dbReference type="PATRIC" id="fig|1432052.3.peg.6878"/>
<evidence type="ECO:0000256" key="6">
    <source>
        <dbReference type="PIRSR" id="PIRSR600821-52"/>
    </source>
</evidence>
<comment type="function">
    <text evidence="4">Catalyzes the interconversion of L-alanine and D-alanine. May also act on other amino acids.</text>
</comment>
<feature type="active site" description="Proton acceptor; specific for D-alanine" evidence="4">
    <location>
        <position position="38"/>
    </location>
</feature>
<sequence>MKNYDRVWATVDLDAVKYNMVQMKNNIREDSKIMAVVKTDGYGHGAVPIAHEIEDMPFLHGFAVATVEEALILKGSGIRKPVLVLGYTFPYCYEKMAREEIRPTVFREDMLEEMGKAGQACGRPVKIHIKVDTGMSRIGIRPDESGLAFVKKCAETPGVEIEGIFTHFAKADEKDKTSAKKQLESFLAFTGQIHDQLGIRIPVRHCSNSAGIVELKEANLDAVRAGITLYGLWPSDEVKRDIIFLQPVLSLKSRIVYIKKLEAGMEVSYGGTFVAKETMQVATIPVGYGDGYPRSLSNKGYVLIHGKKAPILGRVCMDQFMVDVSLIPEAVQGDEVTLIGRDGDESITMEELGELSGRFNYELACCLNKRVPRIYTRDGKVVYSKDSFRDFR</sequence>
<dbReference type="GO" id="GO:0005829">
    <property type="term" value="C:cytosol"/>
    <property type="evidence" value="ECO:0007669"/>
    <property type="project" value="TreeGrafter"/>
</dbReference>
<dbReference type="GeneID" id="93304208"/>
<dbReference type="InterPro" id="IPR009006">
    <property type="entry name" value="Ala_racemase/Decarboxylase_C"/>
</dbReference>
<evidence type="ECO:0000256" key="4">
    <source>
        <dbReference type="HAMAP-Rule" id="MF_01201"/>
    </source>
</evidence>
<feature type="binding site" evidence="4 6">
    <location>
        <position position="137"/>
    </location>
    <ligand>
        <name>substrate</name>
    </ligand>
</feature>
<dbReference type="HAMAP" id="MF_01201">
    <property type="entry name" value="Ala_racemase"/>
    <property type="match status" value="1"/>
</dbReference>
<dbReference type="Pfam" id="PF00842">
    <property type="entry name" value="Ala_racemase_C"/>
    <property type="match status" value="1"/>
</dbReference>
<feature type="domain" description="Alanine racemase C-terminal" evidence="7">
    <location>
        <begin position="248"/>
        <end position="376"/>
    </location>
</feature>
<feature type="active site" description="Proton acceptor; specific for L-alanine" evidence="4">
    <location>
        <position position="269"/>
    </location>
</feature>
<comment type="similarity">
    <text evidence="4">Belongs to the alanine racemase family.</text>
</comment>
<dbReference type="Gene3D" id="2.40.37.10">
    <property type="entry name" value="Lyase, Ornithine Decarboxylase, Chain A, domain 1"/>
    <property type="match status" value="1"/>
</dbReference>
<evidence type="ECO:0000259" key="7">
    <source>
        <dbReference type="SMART" id="SM01005"/>
    </source>
</evidence>
<dbReference type="RefSeq" id="WP_069159480.1">
    <property type="nucleotide sequence ID" value="NZ_DBFYTC010000066.1"/>
</dbReference>
<proteinExistence type="inferred from homology"/>
<name>A0A1E3A1P4_9FIRM</name>
<dbReference type="GO" id="GO:0030632">
    <property type="term" value="P:D-alanine biosynthetic process"/>
    <property type="evidence" value="ECO:0007669"/>
    <property type="project" value="UniProtKB-UniRule"/>
</dbReference>
<reference evidence="8 9" key="1">
    <citation type="submission" date="2016-07" db="EMBL/GenBank/DDBJ databases">
        <title>Characterization of isolates of Eisenbergiella tayi derived from blood cultures, using whole genome sequencing.</title>
        <authorList>
            <person name="Burdz T."/>
            <person name="Wiebe D."/>
            <person name="Huynh C."/>
            <person name="Bernard K."/>
        </authorList>
    </citation>
    <scope>NUCLEOTIDE SEQUENCE [LARGE SCALE GENOMIC DNA]</scope>
    <source>
        <strain evidence="8 9">NML 120489</strain>
    </source>
</reference>
<evidence type="ECO:0000313" key="9">
    <source>
        <dbReference type="Proteomes" id="UP000095003"/>
    </source>
</evidence>
<dbReference type="AlphaFoldDB" id="A0A1E3A1P4"/>
<dbReference type="InterPro" id="IPR001608">
    <property type="entry name" value="Ala_racemase_N"/>
</dbReference>
<dbReference type="InterPro" id="IPR029066">
    <property type="entry name" value="PLP-binding_barrel"/>
</dbReference>
<dbReference type="EC" id="5.1.1.1" evidence="4"/>
<evidence type="ECO:0000256" key="2">
    <source>
        <dbReference type="ARBA" id="ARBA00022898"/>
    </source>
</evidence>
<evidence type="ECO:0000256" key="3">
    <source>
        <dbReference type="ARBA" id="ARBA00023235"/>
    </source>
</evidence>
<dbReference type="PANTHER" id="PTHR30511">
    <property type="entry name" value="ALANINE RACEMASE"/>
    <property type="match status" value="1"/>
</dbReference>
<dbReference type="UniPathway" id="UPA00042">
    <property type="reaction ID" value="UER00497"/>
</dbReference>
<evidence type="ECO:0000313" key="8">
    <source>
        <dbReference type="EMBL" id="ODM02673.1"/>
    </source>
</evidence>
<comment type="caution">
    <text evidence="8">The sequence shown here is derived from an EMBL/GenBank/DDBJ whole genome shotgun (WGS) entry which is preliminary data.</text>
</comment>
<protein>
    <recommendedName>
        <fullName evidence="4">Alanine racemase</fullName>
        <ecNumber evidence="4">5.1.1.1</ecNumber>
    </recommendedName>
</protein>
<dbReference type="Pfam" id="PF01168">
    <property type="entry name" value="Ala_racemase_N"/>
    <property type="match status" value="1"/>
</dbReference>
<dbReference type="SUPFAM" id="SSF50621">
    <property type="entry name" value="Alanine racemase C-terminal domain-like"/>
    <property type="match status" value="1"/>
</dbReference>
<dbReference type="GO" id="GO:0009252">
    <property type="term" value="P:peptidoglycan biosynthetic process"/>
    <property type="evidence" value="ECO:0007669"/>
    <property type="project" value="TreeGrafter"/>
</dbReference>
<dbReference type="PANTHER" id="PTHR30511:SF0">
    <property type="entry name" value="ALANINE RACEMASE, CATABOLIC-RELATED"/>
    <property type="match status" value="1"/>
</dbReference>
<dbReference type="SMART" id="SM01005">
    <property type="entry name" value="Ala_racemase_C"/>
    <property type="match status" value="1"/>
</dbReference>
<feature type="modified residue" description="N6-(pyridoxal phosphate)lysine" evidence="4 5">
    <location>
        <position position="38"/>
    </location>
</feature>
<keyword evidence="3 4" id="KW-0413">Isomerase</keyword>
<dbReference type="FunFam" id="3.20.20.10:FF:000002">
    <property type="entry name" value="Alanine racemase"/>
    <property type="match status" value="1"/>
</dbReference>
<comment type="catalytic activity">
    <reaction evidence="4">
        <text>L-alanine = D-alanine</text>
        <dbReference type="Rhea" id="RHEA:20249"/>
        <dbReference type="ChEBI" id="CHEBI:57416"/>
        <dbReference type="ChEBI" id="CHEBI:57972"/>
        <dbReference type="EC" id="5.1.1.1"/>
    </reaction>
</comment>
<evidence type="ECO:0000256" key="1">
    <source>
        <dbReference type="ARBA" id="ARBA00001933"/>
    </source>
</evidence>
<dbReference type="CDD" id="cd00430">
    <property type="entry name" value="PLPDE_III_AR"/>
    <property type="match status" value="1"/>
</dbReference>
<dbReference type="SUPFAM" id="SSF51419">
    <property type="entry name" value="PLP-binding barrel"/>
    <property type="match status" value="1"/>
</dbReference>
<comment type="cofactor">
    <cofactor evidence="1 4 5">
        <name>pyridoxal 5'-phosphate</name>
        <dbReference type="ChEBI" id="CHEBI:597326"/>
    </cofactor>
</comment>
<feature type="binding site" evidence="4 6">
    <location>
        <position position="317"/>
    </location>
    <ligand>
        <name>substrate</name>
    </ligand>
</feature>
<dbReference type="InterPro" id="IPR000821">
    <property type="entry name" value="Ala_racemase"/>
</dbReference>
<comment type="pathway">
    <text evidence="4">Amino-acid biosynthesis; D-alanine biosynthesis; D-alanine from L-alanine: step 1/1.</text>
</comment>